<evidence type="ECO:0000313" key="5">
    <source>
        <dbReference type="EMBL" id="MFC3625092.1"/>
    </source>
</evidence>
<organism evidence="5 6">
    <name type="scientific">Vogesella amnigena</name>
    <dbReference type="NCBI Taxonomy" id="1507449"/>
    <lineage>
        <taxon>Bacteria</taxon>
        <taxon>Pseudomonadati</taxon>
        <taxon>Pseudomonadota</taxon>
        <taxon>Betaproteobacteria</taxon>
        <taxon>Neisseriales</taxon>
        <taxon>Chromobacteriaceae</taxon>
        <taxon>Vogesella</taxon>
    </lineage>
</organism>
<accession>A0ABV7TQL4</accession>
<evidence type="ECO:0000256" key="3">
    <source>
        <dbReference type="SAM" id="SignalP"/>
    </source>
</evidence>
<dbReference type="CDD" id="cd06268">
    <property type="entry name" value="PBP1_ABC_transporter_LIVBP-like"/>
    <property type="match status" value="1"/>
</dbReference>
<evidence type="ECO:0000259" key="4">
    <source>
        <dbReference type="Pfam" id="PF13458"/>
    </source>
</evidence>
<name>A0ABV7TQL4_9NEIS</name>
<dbReference type="Proteomes" id="UP001595636">
    <property type="component" value="Unassembled WGS sequence"/>
</dbReference>
<comment type="caution">
    <text evidence="5">The sequence shown here is derived from an EMBL/GenBank/DDBJ whole genome shotgun (WGS) entry which is preliminary data.</text>
</comment>
<dbReference type="Gene3D" id="3.40.50.2300">
    <property type="match status" value="2"/>
</dbReference>
<dbReference type="PANTHER" id="PTHR30483">
    <property type="entry name" value="LEUCINE-SPECIFIC-BINDING PROTEIN"/>
    <property type="match status" value="1"/>
</dbReference>
<keyword evidence="2 3" id="KW-0732">Signal</keyword>
<feature type="domain" description="Leucine-binding protein" evidence="4">
    <location>
        <begin position="100"/>
        <end position="200"/>
    </location>
</feature>
<dbReference type="Pfam" id="PF13458">
    <property type="entry name" value="Peripla_BP_6"/>
    <property type="match status" value="1"/>
</dbReference>
<dbReference type="InterPro" id="IPR051010">
    <property type="entry name" value="BCAA_transport"/>
</dbReference>
<evidence type="ECO:0000256" key="2">
    <source>
        <dbReference type="ARBA" id="ARBA00022729"/>
    </source>
</evidence>
<sequence>MSTAHPLLAAAALFASLAAGADTSIRISYLEETRPAPTPLANLPPRPANLGSAGALLAIADNNTTGRFVHQRFVLQRLQVPAGASGADMLAQLGKAAATLVVLNVSAAAIDRLMQQPAANRYLWFNAGAPDDRLRQSQCRPNLLHTLPGRAMQADALAQYLVSRRGQKWFLVTGPKPEDKLYAAAIRRAAKRFGGRIVLDKSWNYGHDARRTAQAEVPVFTQGGDYDVLIVADEAGDFGDYLSYRSWLPRPVAGTQGLTAEGWHATAEQWGAVQLQNRFRSQQQRDMQAVDYAAWAAVRSVGEAATRTGSGDSAKLAAYIRSDAFQLAGFKGRTLSYRPWNGELRQPMLIAQPRALVSLSPQDGFLHPRTDLDTLGFDAPETRCGNK</sequence>
<evidence type="ECO:0000256" key="1">
    <source>
        <dbReference type="ARBA" id="ARBA00010062"/>
    </source>
</evidence>
<dbReference type="SUPFAM" id="SSF53822">
    <property type="entry name" value="Periplasmic binding protein-like I"/>
    <property type="match status" value="1"/>
</dbReference>
<dbReference type="InterPro" id="IPR022478">
    <property type="entry name" value="ABC_transptr_sub-bd_PQQ"/>
</dbReference>
<comment type="similarity">
    <text evidence="1">Belongs to the leucine-binding protein family.</text>
</comment>
<keyword evidence="6" id="KW-1185">Reference proteome</keyword>
<gene>
    <name evidence="5" type="ORF">ACFOKJ_02900</name>
</gene>
<dbReference type="InterPro" id="IPR028081">
    <property type="entry name" value="Leu-bd"/>
</dbReference>
<evidence type="ECO:0000313" key="6">
    <source>
        <dbReference type="Proteomes" id="UP001595636"/>
    </source>
</evidence>
<protein>
    <submittedName>
        <fullName evidence="5">ABC transporter substrate-binding protein</fullName>
    </submittedName>
</protein>
<dbReference type="NCBIfam" id="TIGR03863">
    <property type="entry name" value="PQQ_ABC_bind"/>
    <property type="match status" value="1"/>
</dbReference>
<reference evidence="6" key="1">
    <citation type="journal article" date="2019" name="Int. J. Syst. Evol. Microbiol.">
        <title>The Global Catalogue of Microorganisms (GCM) 10K type strain sequencing project: providing services to taxonomists for standard genome sequencing and annotation.</title>
        <authorList>
            <consortium name="The Broad Institute Genomics Platform"/>
            <consortium name="The Broad Institute Genome Sequencing Center for Infectious Disease"/>
            <person name="Wu L."/>
            <person name="Ma J."/>
        </authorList>
    </citation>
    <scope>NUCLEOTIDE SEQUENCE [LARGE SCALE GENOMIC DNA]</scope>
    <source>
        <strain evidence="6">KCTC 42195</strain>
    </source>
</reference>
<feature type="signal peptide" evidence="3">
    <location>
        <begin position="1"/>
        <end position="21"/>
    </location>
</feature>
<dbReference type="PANTHER" id="PTHR30483:SF6">
    <property type="entry name" value="PERIPLASMIC BINDING PROTEIN OF ABC TRANSPORTER FOR NATURAL AMINO ACIDS"/>
    <property type="match status" value="1"/>
</dbReference>
<dbReference type="RefSeq" id="WP_390276502.1">
    <property type="nucleotide sequence ID" value="NZ_JBHRYH010000005.1"/>
</dbReference>
<feature type="chain" id="PRO_5045219560" evidence="3">
    <location>
        <begin position="22"/>
        <end position="387"/>
    </location>
</feature>
<dbReference type="InterPro" id="IPR028082">
    <property type="entry name" value="Peripla_BP_I"/>
</dbReference>
<proteinExistence type="inferred from homology"/>
<dbReference type="EMBL" id="JBHRYH010000005">
    <property type="protein sequence ID" value="MFC3625092.1"/>
    <property type="molecule type" value="Genomic_DNA"/>
</dbReference>